<keyword evidence="2" id="KW-1185">Reference proteome</keyword>
<dbReference type="EMBL" id="CM044704">
    <property type="protein sequence ID" value="KAI5670056.1"/>
    <property type="molecule type" value="Genomic_DNA"/>
</dbReference>
<protein>
    <submittedName>
        <fullName evidence="1">Uncharacterized protein</fullName>
    </submittedName>
</protein>
<dbReference type="Proteomes" id="UP001060085">
    <property type="component" value="Linkage Group LG04"/>
</dbReference>
<reference evidence="2" key="1">
    <citation type="journal article" date="2023" name="Nat. Plants">
        <title>Single-cell RNA sequencing provides a high-resolution roadmap for understanding the multicellular compartmentation of specialized metabolism.</title>
        <authorList>
            <person name="Sun S."/>
            <person name="Shen X."/>
            <person name="Li Y."/>
            <person name="Li Y."/>
            <person name="Wang S."/>
            <person name="Li R."/>
            <person name="Zhang H."/>
            <person name="Shen G."/>
            <person name="Guo B."/>
            <person name="Wei J."/>
            <person name="Xu J."/>
            <person name="St-Pierre B."/>
            <person name="Chen S."/>
            <person name="Sun C."/>
        </authorList>
    </citation>
    <scope>NUCLEOTIDE SEQUENCE [LARGE SCALE GENOMIC DNA]</scope>
</reference>
<name>A0ACC0BBP6_CATRO</name>
<evidence type="ECO:0000313" key="1">
    <source>
        <dbReference type="EMBL" id="KAI5670056.1"/>
    </source>
</evidence>
<proteinExistence type="predicted"/>
<comment type="caution">
    <text evidence="1">The sequence shown here is derived from an EMBL/GenBank/DDBJ whole genome shotgun (WGS) entry which is preliminary data.</text>
</comment>
<organism evidence="1 2">
    <name type="scientific">Catharanthus roseus</name>
    <name type="common">Madagascar periwinkle</name>
    <name type="synonym">Vinca rosea</name>
    <dbReference type="NCBI Taxonomy" id="4058"/>
    <lineage>
        <taxon>Eukaryota</taxon>
        <taxon>Viridiplantae</taxon>
        <taxon>Streptophyta</taxon>
        <taxon>Embryophyta</taxon>
        <taxon>Tracheophyta</taxon>
        <taxon>Spermatophyta</taxon>
        <taxon>Magnoliopsida</taxon>
        <taxon>eudicotyledons</taxon>
        <taxon>Gunneridae</taxon>
        <taxon>Pentapetalae</taxon>
        <taxon>asterids</taxon>
        <taxon>lamiids</taxon>
        <taxon>Gentianales</taxon>
        <taxon>Apocynaceae</taxon>
        <taxon>Rauvolfioideae</taxon>
        <taxon>Vinceae</taxon>
        <taxon>Catharanthinae</taxon>
        <taxon>Catharanthus</taxon>
    </lineage>
</organism>
<accession>A0ACC0BBP6</accession>
<sequence length="723" mass="81695">MKVKDLLLERKIPYTDWLKSISWWISRVLLVQQRLLDERLSSLFDLLQVFMCESLSHFGSLENVVNYWGPQLLEEDALNLVSMLHLEVGIMELLYGRVDSSGRHFESAQVASKLDFSVSGALGYRTVNQVEPKAQLLLITGKNNTDASGPVSQKMQDDDSRILDSSLLQHPPETIEASDILMAPRILEDNRTSENNDQAVKYCSVSTTQLNPVQQAVILAKCLAIENSSRTDELQLYKMGPYIEAIDSQESSPFIIKYFANILRVRWESTRSRTKQRAVLIMDKLAESLNETCPGVTERVYCCFAVNSPTIPALRKEYGDLLVSCGLTGEAIKIYEDLEIWDNLIYCYRLLDKKAAAVDLIKKQLSERSQDPRLWCSLGDVTNDAACYGKALEVSGNRSARALRSLARSAYNRGDYEKSKVLWESAMALNSLYSDGWFALGAAALKARDVEKAIDGFTHAVQLDPENGEAWNNIACLHMIKKRNKEAFVAFKEALKFKRNSWQMWENYSQVAADVGNYSQAMEAINKVLDMTGNKRIDVGLLERLMLVIEEQSLNSKSSVTSSSGNYTHDDVNPVKESTGLEKDFARKRENEYLIQFLGKILQQVVRSSTVDADIWGLYARWHKVKGDLRMCSEALLKQVRAYQGSDLWKDKERFVKFALASLKLCKIYQEISSCTGSRQELFAAEMHLKSIVKQAVHFSETQEYQDVVATLGDVQKALQALA</sequence>
<evidence type="ECO:0000313" key="2">
    <source>
        <dbReference type="Proteomes" id="UP001060085"/>
    </source>
</evidence>
<gene>
    <name evidence="1" type="ORF">M9H77_19909</name>
</gene>